<evidence type="ECO:0008006" key="4">
    <source>
        <dbReference type="Google" id="ProtNLM"/>
    </source>
</evidence>
<feature type="chain" id="PRO_5012068132" description="F-box domain-containing protein" evidence="1">
    <location>
        <begin position="16"/>
        <end position="456"/>
    </location>
</feature>
<accession>A0A0C3CM85</accession>
<dbReference type="AlphaFoldDB" id="A0A0C3CM85"/>
<proteinExistence type="predicted"/>
<organism evidence="2 3">
    <name type="scientific">Hebeloma cylindrosporum</name>
    <dbReference type="NCBI Taxonomy" id="76867"/>
    <lineage>
        <taxon>Eukaryota</taxon>
        <taxon>Fungi</taxon>
        <taxon>Dikarya</taxon>
        <taxon>Basidiomycota</taxon>
        <taxon>Agaricomycotina</taxon>
        <taxon>Agaricomycetes</taxon>
        <taxon>Agaricomycetidae</taxon>
        <taxon>Agaricales</taxon>
        <taxon>Agaricineae</taxon>
        <taxon>Hymenogastraceae</taxon>
        <taxon>Hebeloma</taxon>
    </lineage>
</organism>
<dbReference type="OrthoDB" id="2788229at2759"/>
<reference evidence="2 3" key="1">
    <citation type="submission" date="2014-04" db="EMBL/GenBank/DDBJ databases">
        <authorList>
            <consortium name="DOE Joint Genome Institute"/>
            <person name="Kuo A."/>
            <person name="Gay G."/>
            <person name="Dore J."/>
            <person name="Kohler A."/>
            <person name="Nagy L.G."/>
            <person name="Floudas D."/>
            <person name="Copeland A."/>
            <person name="Barry K.W."/>
            <person name="Cichocki N."/>
            <person name="Veneault-Fourrey C."/>
            <person name="LaButti K."/>
            <person name="Lindquist E.A."/>
            <person name="Lipzen A."/>
            <person name="Lundell T."/>
            <person name="Morin E."/>
            <person name="Murat C."/>
            <person name="Sun H."/>
            <person name="Tunlid A."/>
            <person name="Henrissat B."/>
            <person name="Grigoriev I.V."/>
            <person name="Hibbett D.S."/>
            <person name="Martin F."/>
            <person name="Nordberg H.P."/>
            <person name="Cantor M.N."/>
            <person name="Hua S.X."/>
        </authorList>
    </citation>
    <scope>NUCLEOTIDE SEQUENCE [LARGE SCALE GENOMIC DNA]</scope>
    <source>
        <strain evidence="3">h7</strain>
    </source>
</reference>
<reference evidence="3" key="2">
    <citation type="submission" date="2015-01" db="EMBL/GenBank/DDBJ databases">
        <title>Evolutionary Origins and Diversification of the Mycorrhizal Mutualists.</title>
        <authorList>
            <consortium name="DOE Joint Genome Institute"/>
            <consortium name="Mycorrhizal Genomics Consortium"/>
            <person name="Kohler A."/>
            <person name="Kuo A."/>
            <person name="Nagy L.G."/>
            <person name="Floudas D."/>
            <person name="Copeland A."/>
            <person name="Barry K.W."/>
            <person name="Cichocki N."/>
            <person name="Veneault-Fourrey C."/>
            <person name="LaButti K."/>
            <person name="Lindquist E.A."/>
            <person name="Lipzen A."/>
            <person name="Lundell T."/>
            <person name="Morin E."/>
            <person name="Murat C."/>
            <person name="Riley R."/>
            <person name="Ohm R."/>
            <person name="Sun H."/>
            <person name="Tunlid A."/>
            <person name="Henrissat B."/>
            <person name="Grigoriev I.V."/>
            <person name="Hibbett D.S."/>
            <person name="Martin F."/>
        </authorList>
    </citation>
    <scope>NUCLEOTIDE SEQUENCE [LARGE SCALE GENOMIC DNA]</scope>
    <source>
        <strain evidence="3">h7</strain>
    </source>
</reference>
<dbReference type="HOGENOM" id="CLU_602760_0_0_1"/>
<evidence type="ECO:0000313" key="3">
    <source>
        <dbReference type="Proteomes" id="UP000053424"/>
    </source>
</evidence>
<dbReference type="SUPFAM" id="SSF52047">
    <property type="entry name" value="RNI-like"/>
    <property type="match status" value="1"/>
</dbReference>
<sequence length="456" mass="50582">MLFAVLIRSIDLIFSFGLLMDLPQEILDAFIDEIARTMRQQESLHTLTACSLVNRSMNHRCRKHLFFSIETSPRKKRTRMDSKEYPKIMLLRKILDNNPTLSRYFRRLRIDLGINGVEAANLTQHIPHILQHLSHNPLEAVEISAKGFSQIKFSSLPASLQRSLFGLQNGSTLNTLTLCNLTSVPVSFVTGFPNLLHLYLTGVSLIKDELLLPTKKPFHDASGDWGAHPRGGGQPMLPTFSLYTLNVNRFLGLFATSFLELKALSGLKKITANISGVSDACAFAQIIGSAANSLEVLDLNVTSNRMAFPFSFALPLDAGLFPSLRAVTFRLHLAPHCRWIADHDSVILKSPSVTSNLSSVQLILTQYNDVLDNVVAPTFMIDDAAGWSSLDDALDSRNFVGLSTVDLVVNLLTHSTNESFRAMVKRRTEQGIYSALPRLSASSSIKVTKRVSFQVL</sequence>
<protein>
    <recommendedName>
        <fullName evidence="4">F-box domain-containing protein</fullName>
    </recommendedName>
</protein>
<evidence type="ECO:0000256" key="1">
    <source>
        <dbReference type="SAM" id="SignalP"/>
    </source>
</evidence>
<dbReference type="EMBL" id="KN831768">
    <property type="protein sequence ID" value="KIM49800.1"/>
    <property type="molecule type" value="Genomic_DNA"/>
</dbReference>
<keyword evidence="3" id="KW-1185">Reference proteome</keyword>
<feature type="signal peptide" evidence="1">
    <location>
        <begin position="1"/>
        <end position="15"/>
    </location>
</feature>
<keyword evidence="1" id="KW-0732">Signal</keyword>
<name>A0A0C3CM85_HEBCY</name>
<dbReference type="Proteomes" id="UP000053424">
    <property type="component" value="Unassembled WGS sequence"/>
</dbReference>
<gene>
    <name evidence="2" type="ORF">M413DRAFT_21938</name>
</gene>
<evidence type="ECO:0000313" key="2">
    <source>
        <dbReference type="EMBL" id="KIM49800.1"/>
    </source>
</evidence>